<dbReference type="InterPro" id="IPR029058">
    <property type="entry name" value="AB_hydrolase_fold"/>
</dbReference>
<name>A0A7S3U0T7_EMIHU</name>
<dbReference type="PANTHER" id="PTHR37471">
    <property type="entry name" value="UNNAMED PRODUCT"/>
    <property type="match status" value="1"/>
</dbReference>
<accession>A0A7S3U0T7</accession>
<gene>
    <name evidence="1" type="ORF">EHUX00137_LOCUS46572</name>
</gene>
<reference evidence="1" key="1">
    <citation type="submission" date="2021-01" db="EMBL/GenBank/DDBJ databases">
        <authorList>
            <person name="Corre E."/>
            <person name="Pelletier E."/>
            <person name="Niang G."/>
            <person name="Scheremetjew M."/>
            <person name="Finn R."/>
            <person name="Kale V."/>
            <person name="Holt S."/>
            <person name="Cochrane G."/>
            <person name="Meng A."/>
            <person name="Brown T."/>
            <person name="Cohen L."/>
        </authorList>
    </citation>
    <scope>NUCLEOTIDE SEQUENCE</scope>
    <source>
        <strain evidence="1">379</strain>
    </source>
</reference>
<proteinExistence type="predicted"/>
<evidence type="ECO:0008006" key="2">
    <source>
        <dbReference type="Google" id="ProtNLM"/>
    </source>
</evidence>
<dbReference type="Gene3D" id="3.40.50.1820">
    <property type="entry name" value="alpha/beta hydrolase"/>
    <property type="match status" value="1"/>
</dbReference>
<dbReference type="PANTHER" id="PTHR37471:SF1">
    <property type="entry name" value="AB HYDROLASE-1 DOMAIN-CONTAINING PROTEIN"/>
    <property type="match status" value="1"/>
</dbReference>
<evidence type="ECO:0000313" key="1">
    <source>
        <dbReference type="EMBL" id="CAE0598122.1"/>
    </source>
</evidence>
<dbReference type="SUPFAM" id="SSF53474">
    <property type="entry name" value="alpha/beta-Hydrolases"/>
    <property type="match status" value="1"/>
</dbReference>
<organism evidence="1">
    <name type="scientific">Emiliania huxleyi</name>
    <name type="common">Coccolithophore</name>
    <name type="synonym">Pontosphaera huxleyi</name>
    <dbReference type="NCBI Taxonomy" id="2903"/>
    <lineage>
        <taxon>Eukaryota</taxon>
        <taxon>Haptista</taxon>
        <taxon>Haptophyta</taxon>
        <taxon>Prymnesiophyceae</taxon>
        <taxon>Isochrysidales</taxon>
        <taxon>Noelaerhabdaceae</taxon>
        <taxon>Emiliania</taxon>
    </lineage>
</organism>
<protein>
    <recommendedName>
        <fullName evidence="2">AB hydrolase-1 domain-containing protein</fullName>
    </recommendedName>
</protein>
<sequence length="315" mass="35379">MLYTRQALTPCHKPLLFYLVLQSNMRLTGRSLRRRGFRLHRRGNLRYWHRPARSARRESGPPPMPVVFFHGVLGFLPYGLTIDLLAEMHAGAIYLPIFPTWAVAAPPSVRLSPCDRPLQLPELVVSLRGMLCGARAAFLANSVGSGLLGAVLERAPELAGAAVFSDPICFELSSGDVLHNFLYAEPPCCGGRWPRDYVHAVQRAMVVLEPSVQFCFRRTFWWTHNYIHPADLPCDALVVLGGCDTVADPHDVRQALEAYQRGCVERGETPRVRLEWHEGWLHGGLHSDEAAQRRIIRDVLTRPWEAHGEGGQREA</sequence>
<dbReference type="AlphaFoldDB" id="A0A7S3U0T7"/>
<dbReference type="EMBL" id="HBIR01059899">
    <property type="protein sequence ID" value="CAE0598122.1"/>
    <property type="molecule type" value="Transcribed_RNA"/>
</dbReference>